<evidence type="ECO:0000256" key="6">
    <source>
        <dbReference type="ARBA" id="ARBA00022989"/>
    </source>
</evidence>
<keyword evidence="3 9" id="KW-0812">Transmembrane</keyword>
<dbReference type="InterPro" id="IPR032694">
    <property type="entry name" value="CopC/D"/>
</dbReference>
<dbReference type="Gene3D" id="2.60.40.1220">
    <property type="match status" value="1"/>
</dbReference>
<dbReference type="KEGG" id="fal:FRAAL0092"/>
<keyword evidence="5" id="KW-0732">Signal</keyword>
<feature type="transmembrane region" description="Helical" evidence="9">
    <location>
        <begin position="372"/>
        <end position="390"/>
    </location>
</feature>
<evidence type="ECO:0000256" key="5">
    <source>
        <dbReference type="ARBA" id="ARBA00022729"/>
    </source>
</evidence>
<dbReference type="InterPro" id="IPR007348">
    <property type="entry name" value="CopC_dom"/>
</dbReference>
<gene>
    <name evidence="12" type="ordered locus">FRAAL0092</name>
</gene>
<feature type="transmembrane region" description="Helical" evidence="9">
    <location>
        <begin position="188"/>
        <end position="212"/>
    </location>
</feature>
<feature type="transmembrane region" description="Helical" evidence="9">
    <location>
        <begin position="232"/>
        <end position="251"/>
    </location>
</feature>
<feature type="domain" description="CopC" evidence="10">
    <location>
        <begin position="31"/>
        <end position="126"/>
    </location>
</feature>
<dbReference type="GO" id="GO:0042597">
    <property type="term" value="C:periplasmic space"/>
    <property type="evidence" value="ECO:0007669"/>
    <property type="project" value="InterPro"/>
</dbReference>
<feature type="transmembrane region" description="Helical" evidence="9">
    <location>
        <begin position="263"/>
        <end position="284"/>
    </location>
</feature>
<keyword evidence="4" id="KW-0479">Metal-binding</keyword>
<comment type="subcellular location">
    <subcellularLocation>
        <location evidence="1">Cell membrane</location>
        <topology evidence="1">Multi-pass membrane protein</topology>
    </subcellularLocation>
</comment>
<dbReference type="InterPro" id="IPR014756">
    <property type="entry name" value="Ig_E-set"/>
</dbReference>
<dbReference type="eggNOG" id="COG1276">
    <property type="taxonomic scope" value="Bacteria"/>
</dbReference>
<dbReference type="EMBL" id="CT573213">
    <property type="protein sequence ID" value="CAJ58774.1"/>
    <property type="molecule type" value="Genomic_DNA"/>
</dbReference>
<feature type="domain" description="Copper resistance protein D" evidence="11">
    <location>
        <begin position="330"/>
        <end position="451"/>
    </location>
</feature>
<dbReference type="GO" id="GO:0046688">
    <property type="term" value="P:response to copper ion"/>
    <property type="evidence" value="ECO:0007669"/>
    <property type="project" value="InterPro"/>
</dbReference>
<dbReference type="GO" id="GO:0005886">
    <property type="term" value="C:plasma membrane"/>
    <property type="evidence" value="ECO:0007669"/>
    <property type="project" value="UniProtKB-SubCell"/>
</dbReference>
<feature type="transmembrane region" description="Helical" evidence="9">
    <location>
        <begin position="332"/>
        <end position="352"/>
    </location>
</feature>
<evidence type="ECO:0000256" key="7">
    <source>
        <dbReference type="ARBA" id="ARBA00023008"/>
    </source>
</evidence>
<name>Q0RUG6_FRAAA</name>
<evidence type="ECO:0000256" key="8">
    <source>
        <dbReference type="ARBA" id="ARBA00023136"/>
    </source>
</evidence>
<keyword evidence="13" id="KW-1185">Reference proteome</keyword>
<dbReference type="PANTHER" id="PTHR34820">
    <property type="entry name" value="INNER MEMBRANE PROTEIN YEBZ"/>
    <property type="match status" value="1"/>
</dbReference>
<keyword evidence="2" id="KW-1003">Cell membrane</keyword>
<evidence type="ECO:0000313" key="12">
    <source>
        <dbReference type="EMBL" id="CAJ58774.1"/>
    </source>
</evidence>
<accession>Q0RUG6</accession>
<sequence length="569" mass="59248">MRRVMVVTMALLAMVTTSIGLGLGVAPASAHALLTGTSPADGAALAAAPTRIVISYSESVRVSRDSIRVLDSAGARVDDGQARSGQKASQAMVALRPNLPRGTYVASWRVISADSHPISGAFAFGVGGPPEAGAASAEADTSGSRAVGFLFGVARFAGYAGTGVLLGACFFLLMLWPQGLRTGGAGPLVAGAWGLSALAGLGQLLLQGPYAAGLGLSGLGRWSVLSTTLEERFGHLLLIRLLALCLAVPLLRRMFRVGSLDVWRTCELAALGLVVAVTLAAIGHGSAGDLVWLATASLTVHVLGMSVWIGGLVVIAFFLVRRAAAVELAEVLPRWSRVAAVAVAVIVISGLFQSWREIGTLRAVIDTGYGRLLLYKVWFVLGMIALGALAQRWVRRHYAGVRADARSGSGGTGTGTGTWTPPSVAALTGLRRGVASELVVGAVVLGLTATLVNMVPARTSYAPPFTGTAFAGPMTVKVRVAPTRIGAESLDVYTWAPSGKPQKLVQASAALSLPTADLGPFEVPLDLAEQGHARSDRVQAPLAGKWQLRLTLRINDFDQYVTTLFYTVR</sequence>
<dbReference type="GO" id="GO:0005507">
    <property type="term" value="F:copper ion binding"/>
    <property type="evidence" value="ECO:0007669"/>
    <property type="project" value="InterPro"/>
</dbReference>
<keyword evidence="8 9" id="KW-0472">Membrane</keyword>
<feature type="transmembrane region" description="Helical" evidence="9">
    <location>
        <begin position="156"/>
        <end position="176"/>
    </location>
</feature>
<feature type="transmembrane region" description="Helical" evidence="9">
    <location>
        <begin position="290"/>
        <end position="320"/>
    </location>
</feature>
<dbReference type="Pfam" id="PF04234">
    <property type="entry name" value="CopC"/>
    <property type="match status" value="1"/>
</dbReference>
<dbReference type="PANTHER" id="PTHR34820:SF4">
    <property type="entry name" value="INNER MEMBRANE PROTEIN YEBZ"/>
    <property type="match status" value="1"/>
</dbReference>
<dbReference type="AlphaFoldDB" id="Q0RUG6"/>
<evidence type="ECO:0000256" key="2">
    <source>
        <dbReference type="ARBA" id="ARBA00022475"/>
    </source>
</evidence>
<keyword evidence="6 9" id="KW-1133">Transmembrane helix</keyword>
<evidence type="ECO:0000256" key="9">
    <source>
        <dbReference type="SAM" id="Phobius"/>
    </source>
</evidence>
<dbReference type="GO" id="GO:0006825">
    <property type="term" value="P:copper ion transport"/>
    <property type="evidence" value="ECO:0007669"/>
    <property type="project" value="InterPro"/>
</dbReference>
<proteinExistence type="predicted"/>
<organism evidence="12 13">
    <name type="scientific">Frankia alni (strain DSM 45986 / CECT 9034 / ACN14a)</name>
    <dbReference type="NCBI Taxonomy" id="326424"/>
    <lineage>
        <taxon>Bacteria</taxon>
        <taxon>Bacillati</taxon>
        <taxon>Actinomycetota</taxon>
        <taxon>Actinomycetes</taxon>
        <taxon>Frankiales</taxon>
        <taxon>Frankiaceae</taxon>
        <taxon>Frankia</taxon>
    </lineage>
</organism>
<dbReference type="HOGENOM" id="CLU_023176_0_0_11"/>
<dbReference type="InterPro" id="IPR008457">
    <property type="entry name" value="Cu-R_CopD_dom"/>
</dbReference>
<evidence type="ECO:0000256" key="4">
    <source>
        <dbReference type="ARBA" id="ARBA00022723"/>
    </source>
</evidence>
<evidence type="ECO:0000259" key="10">
    <source>
        <dbReference type="Pfam" id="PF04234"/>
    </source>
</evidence>
<protein>
    <submittedName>
        <fullName evidence="12">Transport integral membrane protein putative Copper resistance domain</fullName>
    </submittedName>
</protein>
<dbReference type="SUPFAM" id="SSF81296">
    <property type="entry name" value="E set domains"/>
    <property type="match status" value="1"/>
</dbReference>
<dbReference type="Proteomes" id="UP000000657">
    <property type="component" value="Chromosome"/>
</dbReference>
<dbReference type="Pfam" id="PF05425">
    <property type="entry name" value="CopD"/>
    <property type="match status" value="1"/>
</dbReference>
<dbReference type="STRING" id="326424.FRAAL0092"/>
<evidence type="ECO:0000313" key="13">
    <source>
        <dbReference type="Proteomes" id="UP000000657"/>
    </source>
</evidence>
<dbReference type="InterPro" id="IPR014755">
    <property type="entry name" value="Cu-Rt/internalin_Ig-like"/>
</dbReference>
<evidence type="ECO:0000259" key="11">
    <source>
        <dbReference type="Pfam" id="PF05425"/>
    </source>
</evidence>
<dbReference type="eggNOG" id="COG2372">
    <property type="taxonomic scope" value="Bacteria"/>
</dbReference>
<evidence type="ECO:0000256" key="1">
    <source>
        <dbReference type="ARBA" id="ARBA00004651"/>
    </source>
</evidence>
<keyword evidence="7" id="KW-0186">Copper</keyword>
<evidence type="ECO:0000256" key="3">
    <source>
        <dbReference type="ARBA" id="ARBA00022692"/>
    </source>
</evidence>
<reference evidence="12 13" key="1">
    <citation type="journal article" date="2007" name="Genome Res.">
        <title>Genome characteristics of facultatively symbiotic Frankia sp. strains reflect host range and host plant biogeography.</title>
        <authorList>
            <person name="Normand P."/>
            <person name="Lapierre P."/>
            <person name="Tisa L.S."/>
            <person name="Gogarten J.P."/>
            <person name="Alloisio N."/>
            <person name="Bagnarol E."/>
            <person name="Bassi C.A."/>
            <person name="Berry A.M."/>
            <person name="Bickhart D.M."/>
            <person name="Choisne N."/>
            <person name="Couloux A."/>
            <person name="Cournoyer B."/>
            <person name="Cruveiller S."/>
            <person name="Daubin V."/>
            <person name="Demange N."/>
            <person name="Francino M.P."/>
            <person name="Goltsman E."/>
            <person name="Huang Y."/>
            <person name="Kopp O.R."/>
            <person name="Labarre L."/>
            <person name="Lapidus A."/>
            <person name="Lavire C."/>
            <person name="Marechal J."/>
            <person name="Martinez M."/>
            <person name="Mastronunzio J.E."/>
            <person name="Mullin B.C."/>
            <person name="Niemann J."/>
            <person name="Pujic P."/>
            <person name="Rawnsley T."/>
            <person name="Rouy Z."/>
            <person name="Schenowitz C."/>
            <person name="Sellstedt A."/>
            <person name="Tavares F."/>
            <person name="Tomkins J.P."/>
            <person name="Vallenet D."/>
            <person name="Valverde C."/>
            <person name="Wall L.G."/>
            <person name="Wang Y."/>
            <person name="Medigue C."/>
            <person name="Benson D.R."/>
        </authorList>
    </citation>
    <scope>NUCLEOTIDE SEQUENCE [LARGE SCALE GENOMIC DNA]</scope>
    <source>
        <strain evidence="13">DSM 45986 / CECT 9034 / ACN14a</strain>
    </source>
</reference>